<dbReference type="RefSeq" id="WP_046494533.1">
    <property type="nucleotide sequence ID" value="NZ_CGIH01000002.1"/>
</dbReference>
<evidence type="ECO:0000313" key="3">
    <source>
        <dbReference type="Proteomes" id="UP000045545"/>
    </source>
</evidence>
<dbReference type="GO" id="GO:0016874">
    <property type="term" value="F:ligase activity"/>
    <property type="evidence" value="ECO:0007669"/>
    <property type="project" value="UniProtKB-KW"/>
</dbReference>
<dbReference type="STRING" id="690567.31"/>
<accession>A0A0E4G916</accession>
<keyword evidence="3" id="KW-1185">Reference proteome</keyword>
<evidence type="ECO:0000256" key="1">
    <source>
        <dbReference type="SAM" id="MobiDB-lite"/>
    </source>
</evidence>
<feature type="region of interest" description="Disordered" evidence="1">
    <location>
        <begin position="469"/>
        <end position="504"/>
    </location>
</feature>
<dbReference type="AlphaFoldDB" id="A0A0E4G916"/>
<feature type="compositionally biased region" description="Low complexity" evidence="1">
    <location>
        <begin position="483"/>
        <end position="504"/>
    </location>
</feature>
<name>A0A0E4G916_9FIRM</name>
<gene>
    <name evidence="2" type="ORF">31</name>
</gene>
<protein>
    <submittedName>
        <fullName evidence="2">Phage phiEco32-like COOH-NH2 ligase-type 2</fullName>
    </submittedName>
</protein>
<proteinExistence type="predicted"/>
<evidence type="ECO:0000313" key="2">
    <source>
        <dbReference type="EMBL" id="CFW96249.1"/>
    </source>
</evidence>
<keyword evidence="2" id="KW-0436">Ligase</keyword>
<dbReference type="EMBL" id="CGIH01000002">
    <property type="protein sequence ID" value="CFW96249.1"/>
    <property type="molecule type" value="Genomic_DNA"/>
</dbReference>
<dbReference type="Pfam" id="PF14395">
    <property type="entry name" value="COOH-NH2_lig"/>
    <property type="match status" value="1"/>
</dbReference>
<dbReference type="InterPro" id="IPR025681">
    <property type="entry name" value="COOH-NH2_lig"/>
</dbReference>
<reference evidence="2 3" key="1">
    <citation type="submission" date="2015-03" db="EMBL/GenBank/DDBJ databases">
        <authorList>
            <person name="Murphy D."/>
        </authorList>
    </citation>
    <scope>NUCLEOTIDE SEQUENCE [LARGE SCALE GENOMIC DNA]</scope>
    <source>
        <strain evidence="2 3">OL-4</strain>
    </source>
</reference>
<organism evidence="2 3">
    <name type="scientific">Syntrophomonas zehnderi OL-4</name>
    <dbReference type="NCBI Taxonomy" id="690567"/>
    <lineage>
        <taxon>Bacteria</taxon>
        <taxon>Bacillati</taxon>
        <taxon>Bacillota</taxon>
        <taxon>Clostridia</taxon>
        <taxon>Eubacteriales</taxon>
        <taxon>Syntrophomonadaceae</taxon>
        <taxon>Syntrophomonas</taxon>
    </lineage>
</organism>
<dbReference type="Proteomes" id="UP000045545">
    <property type="component" value="Unassembled WGS sequence"/>
</dbReference>
<sequence length="526" mass="60250">MKLNILYKANPTGDRLLNYFKNEWEQVSSYEFEMEGLRYIDITAEIGIYPVNHYINRARAFINSINKDVIEGILALNGISASLPLTDTITKQYNVLIWDRTIISIQQIVYGKTTANKKYIEENKIIKIAELAKRALCLLGLDFAMIGVSVNGQRKIKITEVDTSPSIRDKDWQFLWLKLEEIKRQYQDGWPEPVEIKLGADPEFMIANSKNSKMIPSSDFFPRDGLVGCDNIRVPSRQQRPIAELRPKPDTSPFILFNNIKSALEQANKMVPYKNIKWLAGSQPFSGYSIGGHIHFSNLKLNNHLLRTLDNYLGLPIFLIENPTTAVRRRHKYGQLAEFREKDYGGFEYRTPASWLITPEITMAVLCLAKIVSSNYQRLNRNVFVNLEAHRAFYNGDQQYFRPLFEDIWGDIQGLDSYKEYKNELQVIRDMITEKRTWNEKQDIRKAWSLSTMFSKNYGLPKKSAKLSASSSSIHNNQRGSQRLSNRRLNGSSSTSNRNRVVSTNIGGSHVASIAPVLPSYGTTHS</sequence>